<keyword evidence="3" id="KW-1185">Reference proteome</keyword>
<evidence type="ECO:0000313" key="3">
    <source>
        <dbReference type="Proteomes" id="UP000054217"/>
    </source>
</evidence>
<keyword evidence="1" id="KW-0732">Signal</keyword>
<dbReference type="HOGENOM" id="CLU_1845902_0_0_1"/>
<dbReference type="OrthoDB" id="3030369at2759"/>
<feature type="chain" id="PRO_5002167407" description="Extracellular membrane protein CFEM domain-containing protein" evidence="1">
    <location>
        <begin position="18"/>
        <end position="139"/>
    </location>
</feature>
<protein>
    <recommendedName>
        <fullName evidence="4">Extracellular membrane protein CFEM domain-containing protein</fullName>
    </recommendedName>
</protein>
<evidence type="ECO:0000313" key="2">
    <source>
        <dbReference type="EMBL" id="KIN94518.1"/>
    </source>
</evidence>
<evidence type="ECO:0000256" key="1">
    <source>
        <dbReference type="SAM" id="SignalP"/>
    </source>
</evidence>
<organism evidence="2 3">
    <name type="scientific">Pisolithus tinctorius Marx 270</name>
    <dbReference type="NCBI Taxonomy" id="870435"/>
    <lineage>
        <taxon>Eukaryota</taxon>
        <taxon>Fungi</taxon>
        <taxon>Dikarya</taxon>
        <taxon>Basidiomycota</taxon>
        <taxon>Agaricomycotina</taxon>
        <taxon>Agaricomycetes</taxon>
        <taxon>Agaricomycetidae</taxon>
        <taxon>Boletales</taxon>
        <taxon>Sclerodermatineae</taxon>
        <taxon>Pisolithaceae</taxon>
        <taxon>Pisolithus</taxon>
    </lineage>
</organism>
<evidence type="ECO:0008006" key="4">
    <source>
        <dbReference type="Google" id="ProtNLM"/>
    </source>
</evidence>
<accession>A0A0C3NGC0</accession>
<dbReference type="Proteomes" id="UP000054217">
    <property type="component" value="Unassembled WGS sequence"/>
</dbReference>
<dbReference type="AlphaFoldDB" id="A0A0C3NGC0"/>
<gene>
    <name evidence="2" type="ORF">M404DRAFT_380425</name>
</gene>
<reference evidence="2 3" key="1">
    <citation type="submission" date="2014-04" db="EMBL/GenBank/DDBJ databases">
        <authorList>
            <consortium name="DOE Joint Genome Institute"/>
            <person name="Kuo A."/>
            <person name="Kohler A."/>
            <person name="Costa M.D."/>
            <person name="Nagy L.G."/>
            <person name="Floudas D."/>
            <person name="Copeland A."/>
            <person name="Barry K.W."/>
            <person name="Cichocki N."/>
            <person name="Veneault-Fourrey C."/>
            <person name="LaButti K."/>
            <person name="Lindquist E.A."/>
            <person name="Lipzen A."/>
            <person name="Lundell T."/>
            <person name="Morin E."/>
            <person name="Murat C."/>
            <person name="Sun H."/>
            <person name="Tunlid A."/>
            <person name="Henrissat B."/>
            <person name="Grigoriev I.V."/>
            <person name="Hibbett D.S."/>
            <person name="Martin F."/>
            <person name="Nordberg H.P."/>
            <person name="Cantor M.N."/>
            <person name="Hua S.X."/>
        </authorList>
    </citation>
    <scope>NUCLEOTIDE SEQUENCE [LARGE SCALE GENOMIC DNA]</scope>
    <source>
        <strain evidence="2 3">Marx 270</strain>
    </source>
</reference>
<feature type="signal peptide" evidence="1">
    <location>
        <begin position="1"/>
        <end position="17"/>
    </location>
</feature>
<proteinExistence type="predicted"/>
<reference evidence="3" key="2">
    <citation type="submission" date="2015-01" db="EMBL/GenBank/DDBJ databases">
        <title>Evolutionary Origins and Diversification of the Mycorrhizal Mutualists.</title>
        <authorList>
            <consortium name="DOE Joint Genome Institute"/>
            <consortium name="Mycorrhizal Genomics Consortium"/>
            <person name="Kohler A."/>
            <person name="Kuo A."/>
            <person name="Nagy L.G."/>
            <person name="Floudas D."/>
            <person name="Copeland A."/>
            <person name="Barry K.W."/>
            <person name="Cichocki N."/>
            <person name="Veneault-Fourrey C."/>
            <person name="LaButti K."/>
            <person name="Lindquist E.A."/>
            <person name="Lipzen A."/>
            <person name="Lundell T."/>
            <person name="Morin E."/>
            <person name="Murat C."/>
            <person name="Riley R."/>
            <person name="Ohm R."/>
            <person name="Sun H."/>
            <person name="Tunlid A."/>
            <person name="Henrissat B."/>
            <person name="Grigoriev I.V."/>
            <person name="Hibbett D.S."/>
            <person name="Martin F."/>
        </authorList>
    </citation>
    <scope>NUCLEOTIDE SEQUENCE [LARGE SCALE GENOMIC DNA]</scope>
    <source>
        <strain evidence="3">Marx 270</strain>
    </source>
</reference>
<dbReference type="InParanoid" id="A0A0C3NGC0"/>
<name>A0A0C3NGC0_PISTI</name>
<sequence length="139" mass="14734">MRVVSLVITAFVAVSGAQNIGPGPYSADAIQALYGASVVSQCTTTCSALANNTSPSGCQASLCCESNFIQTYRDCIECIIDQLLTLCVQVGALPPPPTTSQDHTNHTSYAVASQTGSQRLCDWHCGRRSPPCQQCDQPY</sequence>
<dbReference type="EMBL" id="KN832095">
    <property type="protein sequence ID" value="KIN94518.1"/>
    <property type="molecule type" value="Genomic_DNA"/>
</dbReference>